<evidence type="ECO:0000256" key="1">
    <source>
        <dbReference type="PIRSR" id="PIRSR603564-1"/>
    </source>
</evidence>
<dbReference type="SUPFAM" id="SSF55811">
    <property type="entry name" value="Nudix"/>
    <property type="match status" value="1"/>
</dbReference>
<evidence type="ECO:0000259" key="3">
    <source>
        <dbReference type="PROSITE" id="PS51462"/>
    </source>
</evidence>
<dbReference type="InterPro" id="IPR003564">
    <property type="entry name" value="DHNTPase"/>
</dbReference>
<feature type="binding site" evidence="1">
    <location>
        <position position="129"/>
    </location>
    <ligand>
        <name>substrate</name>
    </ligand>
</feature>
<feature type="binding site" evidence="1">
    <location>
        <position position="35"/>
    </location>
    <ligand>
        <name>substrate</name>
    </ligand>
</feature>
<dbReference type="Gene3D" id="3.90.79.10">
    <property type="entry name" value="Nucleoside Triphosphate Pyrophosphohydrolase"/>
    <property type="match status" value="1"/>
</dbReference>
<gene>
    <name evidence="4" type="primary">nudB</name>
    <name evidence="4" type="ORF">HT99x_00733</name>
    <name evidence="5" type="ORF">HT99x_013680</name>
</gene>
<dbReference type="Proteomes" id="UP000051497">
    <property type="component" value="Unassembled WGS sequence"/>
</dbReference>
<accession>A0A0Q9YQY0</accession>
<reference evidence="4" key="1">
    <citation type="submission" date="2015-09" db="EMBL/GenBank/DDBJ databases">
        <title>Draft Genome Sequences of Two Novel Amoeba-resistant Intranuclear Bacteria, Candidatus Berkiella cookevillensis and Candidatus Berkiella aquae.</title>
        <authorList>
            <person name="Mehari Y.T."/>
            <person name="Arivett B.A."/>
            <person name="Farone A.L."/>
            <person name="Gunderson J.H."/>
            <person name="Farone M.B."/>
        </authorList>
    </citation>
    <scope>NUCLEOTIDE SEQUENCE [LARGE SCALE GENOMIC DNA]</scope>
    <source>
        <strain evidence="4">HT99</strain>
    </source>
</reference>
<keyword evidence="4" id="KW-0378">Hydrolase</keyword>
<dbReference type="GO" id="GO:0008828">
    <property type="term" value="F:dATP diphosphatase activity"/>
    <property type="evidence" value="ECO:0007669"/>
    <property type="project" value="InterPro"/>
</dbReference>
<dbReference type="PRINTS" id="PR01404">
    <property type="entry name" value="NPPPHYDRLASE"/>
</dbReference>
<dbReference type="EC" id="3.6.1.67" evidence="5"/>
<dbReference type="PATRIC" id="fig|1590043.3.peg.733"/>
<dbReference type="AlphaFoldDB" id="A0A0Q9YQY0"/>
<dbReference type="EC" id="3.6.1.-" evidence="4"/>
<dbReference type="NCBIfam" id="NF006961">
    <property type="entry name" value="PRK09438.1"/>
    <property type="match status" value="1"/>
</dbReference>
<evidence type="ECO:0000256" key="2">
    <source>
        <dbReference type="PIRSR" id="PIRSR603564-2"/>
    </source>
</evidence>
<dbReference type="GO" id="GO:0046656">
    <property type="term" value="P:folic acid biosynthetic process"/>
    <property type="evidence" value="ECO:0007669"/>
    <property type="project" value="InterPro"/>
</dbReference>
<proteinExistence type="predicted"/>
<evidence type="ECO:0000313" key="5">
    <source>
        <dbReference type="EMBL" id="MCS5712486.1"/>
    </source>
</evidence>
<feature type="binding site" evidence="1">
    <location>
        <position position="3"/>
    </location>
    <ligand>
        <name>substrate</name>
    </ligand>
</feature>
<dbReference type="GO" id="GO:0019177">
    <property type="term" value="F:dihydroneopterin triphosphate pyrophosphohydrolase activity"/>
    <property type="evidence" value="ECO:0007669"/>
    <property type="project" value="UniProtKB-EC"/>
</dbReference>
<dbReference type="PANTHER" id="PTHR43736:SF1">
    <property type="entry name" value="DIHYDRONEOPTERIN TRIPHOSPHATE DIPHOSPHATASE"/>
    <property type="match status" value="1"/>
</dbReference>
<feature type="binding site" evidence="2">
    <location>
        <position position="55"/>
    </location>
    <ligand>
        <name>Mg(2+)</name>
        <dbReference type="ChEBI" id="CHEBI:18420"/>
    </ligand>
</feature>
<feature type="binding site" evidence="2">
    <location>
        <position position="51"/>
    </location>
    <ligand>
        <name>Mg(2+)</name>
        <dbReference type="ChEBI" id="CHEBI:18420"/>
    </ligand>
</feature>
<dbReference type="CDD" id="cd04664">
    <property type="entry name" value="NUDIX_DHNTPase_like"/>
    <property type="match status" value="1"/>
</dbReference>
<evidence type="ECO:0000313" key="4">
    <source>
        <dbReference type="EMBL" id="KRG22313.1"/>
    </source>
</evidence>
<keyword evidence="6" id="KW-1185">Reference proteome</keyword>
<reference evidence="5" key="2">
    <citation type="journal article" date="2016" name="Genome Announc.">
        <title>Draft Genome Sequences of Two Novel Amoeba-Resistant Intranuclear Bacteria, 'Candidatus Berkiella cookevillensis' and 'Candidatus Berkiella aquae'.</title>
        <authorList>
            <person name="Mehari Y.T."/>
            <person name="Arivett B.A."/>
            <person name="Farone A.L."/>
            <person name="Gunderson J.H."/>
            <person name="Farone M.B."/>
        </authorList>
    </citation>
    <scope>NUCLEOTIDE SEQUENCE</scope>
    <source>
        <strain evidence="5">HT99</strain>
    </source>
</reference>
<dbReference type="OrthoDB" id="7066556at2"/>
<dbReference type="EMBL" id="LKAJ01000002">
    <property type="protein sequence ID" value="KRG22313.1"/>
    <property type="molecule type" value="Genomic_DNA"/>
</dbReference>
<dbReference type="InterPro" id="IPR015797">
    <property type="entry name" value="NUDIX_hydrolase-like_dom_sf"/>
</dbReference>
<dbReference type="STRING" id="295108.HT99x_00733"/>
<dbReference type="Pfam" id="PF00293">
    <property type="entry name" value="NUDIX"/>
    <property type="match status" value="1"/>
</dbReference>
<feature type="domain" description="Nudix hydrolase" evidence="3">
    <location>
        <begin position="3"/>
        <end position="140"/>
    </location>
</feature>
<sequence>MTKRPESVLVIVFTPQADVLLLQRADYPSFWQSVTGSLEADEMPLEAAWRELKEETALGIENGIMKDCHLANWFEIYPQWRHRYAPSVTQNKEHVFTFEIPKIIPITLSHEHIGYRWLDNNQAYQLASSPSNQEAIKTLIKGNE</sequence>
<comment type="cofactor">
    <cofactor evidence="2">
        <name>Mg(2+)</name>
        <dbReference type="ChEBI" id="CHEBI:18420"/>
    </cofactor>
    <text evidence="2">Binds 1 Mg(2+) ion per subunit.</text>
</comment>
<dbReference type="InterPro" id="IPR000086">
    <property type="entry name" value="NUDIX_hydrolase_dom"/>
</dbReference>
<dbReference type="PROSITE" id="PS51462">
    <property type="entry name" value="NUDIX"/>
    <property type="match status" value="1"/>
</dbReference>
<dbReference type="EMBL" id="LKAJ02000001">
    <property type="protein sequence ID" value="MCS5712486.1"/>
    <property type="molecule type" value="Genomic_DNA"/>
</dbReference>
<feature type="binding site" evidence="1">
    <location>
        <position position="24"/>
    </location>
    <ligand>
        <name>substrate</name>
    </ligand>
</feature>
<protein>
    <submittedName>
        <fullName evidence="5">Dihydroneopterin triphosphate diphosphatase</fullName>
        <ecNumber evidence="5">3.6.1.67</ecNumber>
    </submittedName>
    <submittedName>
        <fullName evidence="4">Dihydroneopterin triphosphate pyrophosphatase</fullName>
        <ecNumber evidence="4">3.6.1.-</ecNumber>
    </submittedName>
</protein>
<keyword evidence="2" id="KW-0479">Metal-binding</keyword>
<feature type="binding site" evidence="2">
    <location>
        <position position="111"/>
    </location>
    <ligand>
        <name>Mg(2+)</name>
        <dbReference type="ChEBI" id="CHEBI:18420"/>
    </ligand>
</feature>
<name>A0A0Q9YQY0_9GAMM</name>
<reference evidence="5" key="3">
    <citation type="submission" date="2021-06" db="EMBL/GenBank/DDBJ databases">
        <title>Genomic Description and Analysis of Intracellular Bacteria, Candidatus Berkiella cookevillensis and Candidatus Berkiella aquae.</title>
        <authorList>
            <person name="Kidane D.T."/>
            <person name="Mehari Y.T."/>
            <person name="Rice F.C."/>
            <person name="Arivett B.A."/>
            <person name="Farone A.L."/>
            <person name="Berk S.G."/>
            <person name="Farone M.B."/>
        </authorList>
    </citation>
    <scope>NUCLEOTIDE SEQUENCE</scope>
    <source>
        <strain evidence="5">HT99</strain>
    </source>
</reference>
<dbReference type="RefSeq" id="WP_075065369.1">
    <property type="nucleotide sequence ID" value="NZ_LKAJ02000001.1"/>
</dbReference>
<comment type="caution">
    <text evidence="4">The sequence shown here is derived from an EMBL/GenBank/DDBJ whole genome shotgun (WGS) entry which is preliminary data.</text>
</comment>
<evidence type="ECO:0000313" key="6">
    <source>
        <dbReference type="Proteomes" id="UP000051497"/>
    </source>
</evidence>
<dbReference type="GO" id="GO:0046872">
    <property type="term" value="F:metal ion binding"/>
    <property type="evidence" value="ECO:0007669"/>
    <property type="project" value="UniProtKB-KW"/>
</dbReference>
<keyword evidence="2" id="KW-0460">Magnesium</keyword>
<organism evidence="4">
    <name type="scientific">Candidatus Berkiella aquae</name>
    <dbReference type="NCBI Taxonomy" id="295108"/>
    <lineage>
        <taxon>Bacteria</taxon>
        <taxon>Pseudomonadati</taxon>
        <taxon>Pseudomonadota</taxon>
        <taxon>Gammaproteobacteria</taxon>
        <taxon>Candidatus Berkiellales</taxon>
        <taxon>Candidatus Berkiellaceae</taxon>
        <taxon>Candidatus Berkiella</taxon>
    </lineage>
</organism>
<dbReference type="PANTHER" id="PTHR43736">
    <property type="entry name" value="ADP-RIBOSE PYROPHOSPHATASE"/>
    <property type="match status" value="1"/>
</dbReference>